<dbReference type="EMBL" id="ATAO01000228">
    <property type="protein sequence ID" value="EQM73129.1"/>
    <property type="molecule type" value="Genomic_DNA"/>
</dbReference>
<evidence type="ECO:0000313" key="1">
    <source>
        <dbReference type="EMBL" id="EQM73129.1"/>
    </source>
</evidence>
<accession>T5KB95</accession>
<dbReference type="Proteomes" id="UP000016033">
    <property type="component" value="Unassembled WGS sequence"/>
</dbReference>
<protein>
    <submittedName>
        <fullName evidence="1">Uncharacterized protein</fullName>
    </submittedName>
</protein>
<sequence>MSDPSAGAWLRERLDADYETMHGVVPRGFPAYARIFHPAIARSLPGRTIPTADELVRMPEPEQRALMAEFVDEPVSWAQTAAAFGTVLHPLAQWQRIVRTPPDGDWRTRIAPDGREFTAPMESELDPTLLAAIAAHLVDHTQTPDAGFAALWEGRGGLLGFFGVTPSRSFLTFTDDPNHQAMLERSAHDPFNNVFRRPTWQEGILSREISEGPRLDLPGRDHVLFSAPPRAFADPEWVLHVPWRDLPAEEHGFPPSGQSPSILWPEDRAWVMVSEVDYDSTIVAGSPALIEALCADEQLEALPLPEGAALTWDADAVNR</sequence>
<organism evidence="1 2">
    <name type="scientific">Microbacterium maritypicum MF109</name>
    <dbReference type="NCBI Taxonomy" id="1333857"/>
    <lineage>
        <taxon>Bacteria</taxon>
        <taxon>Bacillati</taxon>
        <taxon>Actinomycetota</taxon>
        <taxon>Actinomycetes</taxon>
        <taxon>Micrococcales</taxon>
        <taxon>Microbacteriaceae</taxon>
        <taxon>Microbacterium</taxon>
    </lineage>
</organism>
<proteinExistence type="predicted"/>
<dbReference type="AlphaFoldDB" id="T5KB95"/>
<name>T5KB95_MICMQ</name>
<reference evidence="1 2" key="1">
    <citation type="journal article" date="2013" name="Genome Announc.">
        <title>Whole-genome sequences of five oyster-associated bacteria show potential for crude oil hydrocarbon degradation.</title>
        <authorList>
            <person name="Chauhan A."/>
            <person name="Green S."/>
            <person name="Pathak A."/>
            <person name="Thomas J."/>
            <person name="Venkatramanan R."/>
        </authorList>
    </citation>
    <scope>NUCLEOTIDE SEQUENCE [LARGE SCALE GENOMIC DNA]</scope>
    <source>
        <strain evidence="1 2">MF109</strain>
    </source>
</reference>
<dbReference type="PATRIC" id="fig|1333857.3.peg.3534"/>
<gene>
    <name evidence="1" type="ORF">L687_07580</name>
</gene>
<comment type="caution">
    <text evidence="1">The sequence shown here is derived from an EMBL/GenBank/DDBJ whole genome shotgun (WGS) entry which is preliminary data.</text>
</comment>
<evidence type="ECO:0000313" key="2">
    <source>
        <dbReference type="Proteomes" id="UP000016033"/>
    </source>
</evidence>